<keyword evidence="1" id="KW-0472">Membrane</keyword>
<dbReference type="EMBL" id="VSSQ01104955">
    <property type="protein sequence ID" value="MPN45224.1"/>
    <property type="molecule type" value="Genomic_DNA"/>
</dbReference>
<comment type="caution">
    <text evidence="2">The sequence shown here is derived from an EMBL/GenBank/DDBJ whole genome shotgun (WGS) entry which is preliminary data.</text>
</comment>
<feature type="transmembrane region" description="Helical" evidence="1">
    <location>
        <begin position="137"/>
        <end position="159"/>
    </location>
</feature>
<accession>A0A645IA76</accession>
<gene>
    <name evidence="2" type="ORF">SDC9_192791</name>
</gene>
<protein>
    <submittedName>
        <fullName evidence="2">Uncharacterized protein</fullName>
    </submittedName>
</protein>
<keyword evidence="1" id="KW-0812">Transmembrane</keyword>
<reference evidence="2" key="1">
    <citation type="submission" date="2019-08" db="EMBL/GenBank/DDBJ databases">
        <authorList>
            <person name="Kucharzyk K."/>
            <person name="Murdoch R.W."/>
            <person name="Higgins S."/>
            <person name="Loffler F."/>
        </authorList>
    </citation>
    <scope>NUCLEOTIDE SEQUENCE</scope>
</reference>
<feature type="transmembrane region" description="Helical" evidence="1">
    <location>
        <begin position="36"/>
        <end position="62"/>
    </location>
</feature>
<keyword evidence="1" id="KW-1133">Transmembrane helix</keyword>
<evidence type="ECO:0000256" key="1">
    <source>
        <dbReference type="SAM" id="Phobius"/>
    </source>
</evidence>
<feature type="transmembrane region" description="Helical" evidence="1">
    <location>
        <begin position="68"/>
        <end position="90"/>
    </location>
</feature>
<evidence type="ECO:0000313" key="2">
    <source>
        <dbReference type="EMBL" id="MPN45224.1"/>
    </source>
</evidence>
<sequence>MLMTASINGIASTSISREGENILFNKYIPVSYRTQILAKVITGVLWGIVGMLIMCAVAAFLFDFPGSLVAVISVVSLPGILFANLVGVFIDLLNPKLHWSDEQRAVKQNLNLLFSLVICVLFTGLSIWILVKFHFTINQAAISLISFYALLDIVLYGVLMKKGSALFSKIEY</sequence>
<name>A0A645IA76_9ZZZZ</name>
<dbReference type="AlphaFoldDB" id="A0A645IA76"/>
<proteinExistence type="predicted"/>
<organism evidence="2">
    <name type="scientific">bioreactor metagenome</name>
    <dbReference type="NCBI Taxonomy" id="1076179"/>
    <lineage>
        <taxon>unclassified sequences</taxon>
        <taxon>metagenomes</taxon>
        <taxon>ecological metagenomes</taxon>
    </lineage>
</organism>
<feature type="transmembrane region" description="Helical" evidence="1">
    <location>
        <begin position="110"/>
        <end position="131"/>
    </location>
</feature>